<keyword evidence="2" id="KW-1185">Reference proteome</keyword>
<name>A0A167UMB3_9AGAM</name>
<sequence>MSEPKVPNFDVLLGKVHDSVDAVLQVRPRCHPASLVVWPWPVIKRRLRVAPKDLLSYRGRYVCRFPACFCTLWHGWSVESAIYMGHKGALWEGRWMFGCAQDLCGYCVPVDDLFEATNLQCARRLRRRPASASDTTDQRHIHITERLVEGERKGMKIDDLPPLTVAITQTEPPAVAVPCVSDILRILDDDMSPGVPLEWFEDFEYQFTVSMSAPTGKIREKVWRCGGAAGRGPAAVGKPQPSATGSVLLTCISVEWCKGLCSSRTDNWLVFQLMKN</sequence>
<dbReference type="AlphaFoldDB" id="A0A167UMB3"/>
<gene>
    <name evidence="1" type="ORF">FIBSPDRAFT_904538</name>
</gene>
<dbReference type="Proteomes" id="UP000076532">
    <property type="component" value="Unassembled WGS sequence"/>
</dbReference>
<reference evidence="1 2" key="1">
    <citation type="journal article" date="2016" name="Mol. Biol. Evol.">
        <title>Comparative Genomics of Early-Diverging Mushroom-Forming Fungi Provides Insights into the Origins of Lignocellulose Decay Capabilities.</title>
        <authorList>
            <person name="Nagy L.G."/>
            <person name="Riley R."/>
            <person name="Tritt A."/>
            <person name="Adam C."/>
            <person name="Daum C."/>
            <person name="Floudas D."/>
            <person name="Sun H."/>
            <person name="Yadav J.S."/>
            <person name="Pangilinan J."/>
            <person name="Larsson K.H."/>
            <person name="Matsuura K."/>
            <person name="Barry K."/>
            <person name="Labutti K."/>
            <person name="Kuo R."/>
            <person name="Ohm R.A."/>
            <person name="Bhattacharya S.S."/>
            <person name="Shirouzu T."/>
            <person name="Yoshinaga Y."/>
            <person name="Martin F.M."/>
            <person name="Grigoriev I.V."/>
            <person name="Hibbett D.S."/>
        </authorList>
    </citation>
    <scope>NUCLEOTIDE SEQUENCE [LARGE SCALE GENOMIC DNA]</scope>
    <source>
        <strain evidence="1 2">CBS 109695</strain>
    </source>
</reference>
<organism evidence="1 2">
    <name type="scientific">Athelia psychrophila</name>
    <dbReference type="NCBI Taxonomy" id="1759441"/>
    <lineage>
        <taxon>Eukaryota</taxon>
        <taxon>Fungi</taxon>
        <taxon>Dikarya</taxon>
        <taxon>Basidiomycota</taxon>
        <taxon>Agaricomycotina</taxon>
        <taxon>Agaricomycetes</taxon>
        <taxon>Agaricomycetidae</taxon>
        <taxon>Atheliales</taxon>
        <taxon>Atheliaceae</taxon>
        <taxon>Athelia</taxon>
    </lineage>
</organism>
<proteinExistence type="predicted"/>
<evidence type="ECO:0000313" key="1">
    <source>
        <dbReference type="EMBL" id="KZP04090.1"/>
    </source>
</evidence>
<protein>
    <submittedName>
        <fullName evidence="1">Uncharacterized protein</fullName>
    </submittedName>
</protein>
<accession>A0A167UMB3</accession>
<evidence type="ECO:0000313" key="2">
    <source>
        <dbReference type="Proteomes" id="UP000076532"/>
    </source>
</evidence>
<dbReference type="EMBL" id="KV417961">
    <property type="protein sequence ID" value="KZP04090.1"/>
    <property type="molecule type" value="Genomic_DNA"/>
</dbReference>